<organism evidence="1 2">
    <name type="scientific">Niallia circulans</name>
    <name type="common">Bacillus circulans</name>
    <dbReference type="NCBI Taxonomy" id="1397"/>
    <lineage>
        <taxon>Bacteria</taxon>
        <taxon>Bacillati</taxon>
        <taxon>Bacillota</taxon>
        <taxon>Bacilli</taxon>
        <taxon>Bacillales</taxon>
        <taxon>Bacillaceae</taxon>
        <taxon>Niallia</taxon>
    </lineage>
</organism>
<reference evidence="1 2" key="1">
    <citation type="submission" date="2017-07" db="EMBL/GenBank/DDBJ databases">
        <title>Isolation and whole genome analysis of endospore-forming bacteria from heroin.</title>
        <authorList>
            <person name="Kalinowski J."/>
            <person name="Ahrens B."/>
            <person name="Al-Dilaimi A."/>
            <person name="Winkler A."/>
            <person name="Wibberg D."/>
            <person name="Schleenbecker U."/>
            <person name="Ruckert C."/>
            <person name="Wolfel R."/>
            <person name="Grass G."/>
        </authorList>
    </citation>
    <scope>NUCLEOTIDE SEQUENCE [LARGE SCALE GENOMIC DNA]</scope>
    <source>
        <strain evidence="1 2">7521-2</strain>
    </source>
</reference>
<accession>A0A268FCI0</accession>
<dbReference type="Pfam" id="PF03646">
    <property type="entry name" value="FlaG"/>
    <property type="match status" value="1"/>
</dbReference>
<dbReference type="SUPFAM" id="SSF160214">
    <property type="entry name" value="FlaG-like"/>
    <property type="match status" value="1"/>
</dbReference>
<dbReference type="KEGG" id="bcir:C2I06_13905"/>
<dbReference type="PANTHER" id="PTHR37166">
    <property type="entry name" value="PROTEIN FLAG"/>
    <property type="match status" value="1"/>
</dbReference>
<evidence type="ECO:0000313" key="2">
    <source>
        <dbReference type="Proteomes" id="UP000216961"/>
    </source>
</evidence>
<dbReference type="EMBL" id="NPBQ01000070">
    <property type="protein sequence ID" value="PAD83082.1"/>
    <property type="molecule type" value="Genomic_DNA"/>
</dbReference>
<dbReference type="PANTHER" id="PTHR37166:SF1">
    <property type="entry name" value="PROTEIN FLAG"/>
    <property type="match status" value="1"/>
</dbReference>
<proteinExistence type="predicted"/>
<sequence>MFRVSDIKIKGSDRGAVIWMKLEMNQQQSTISNLVNSTRNDNEISLNNRDYTKLVDTLSEESTNILKKEKAEEIVTSINEFLKPHYTSINFKVHDETERYYIEVVDKATEKVIREIPSKELLDIYAKMTEFIGIFIDKKL</sequence>
<dbReference type="InterPro" id="IPR005186">
    <property type="entry name" value="FlaG"/>
</dbReference>
<protein>
    <submittedName>
        <fullName evidence="1">Uncharacterized protein</fullName>
    </submittedName>
</protein>
<dbReference type="Proteomes" id="UP000216961">
    <property type="component" value="Unassembled WGS sequence"/>
</dbReference>
<dbReference type="AlphaFoldDB" id="A0A268FCI0"/>
<dbReference type="InterPro" id="IPR035924">
    <property type="entry name" value="FlaG-like_sf"/>
</dbReference>
<dbReference type="Gene3D" id="3.30.160.170">
    <property type="entry name" value="FlaG-like"/>
    <property type="match status" value="1"/>
</dbReference>
<evidence type="ECO:0000313" key="1">
    <source>
        <dbReference type="EMBL" id="PAD83082.1"/>
    </source>
</evidence>
<name>A0A268FCI0_NIACI</name>
<gene>
    <name evidence="1" type="ORF">CHH57_11065</name>
</gene>
<comment type="caution">
    <text evidence="1">The sequence shown here is derived from an EMBL/GenBank/DDBJ whole genome shotgun (WGS) entry which is preliminary data.</text>
</comment>